<evidence type="ECO:0000259" key="2">
    <source>
        <dbReference type="Pfam" id="PF12631"/>
    </source>
</evidence>
<dbReference type="SUPFAM" id="SSF103025">
    <property type="entry name" value="Folate-binding domain"/>
    <property type="match status" value="1"/>
</dbReference>
<dbReference type="SUPFAM" id="SSF52540">
    <property type="entry name" value="P-loop containing nucleoside triphosphate hydrolases"/>
    <property type="match status" value="1"/>
</dbReference>
<feature type="domain" description="GTP-binding protein TrmE N-terminal" evidence="1">
    <location>
        <begin position="11"/>
        <end position="56"/>
    </location>
</feature>
<dbReference type="Pfam" id="PF10396">
    <property type="entry name" value="TrmE_N"/>
    <property type="match status" value="1"/>
</dbReference>
<evidence type="ECO:0000313" key="3">
    <source>
        <dbReference type="EMBL" id="KAL3764990.1"/>
    </source>
</evidence>
<dbReference type="Gene3D" id="1.20.120.430">
    <property type="entry name" value="tRNA modification GTPase MnmE domain 2"/>
    <property type="match status" value="1"/>
</dbReference>
<reference evidence="3 4" key="1">
    <citation type="submission" date="2024-10" db="EMBL/GenBank/DDBJ databases">
        <title>Updated reference genomes for cyclostephanoid diatoms.</title>
        <authorList>
            <person name="Roberts W.R."/>
            <person name="Alverson A.J."/>
        </authorList>
    </citation>
    <scope>NUCLEOTIDE SEQUENCE [LARGE SCALE GENOMIC DNA]</scope>
    <source>
        <strain evidence="3 4">AJA276-08</strain>
    </source>
</reference>
<dbReference type="Proteomes" id="UP001530315">
    <property type="component" value="Unassembled WGS sequence"/>
</dbReference>
<keyword evidence="4" id="KW-1185">Reference proteome</keyword>
<dbReference type="InterPro" id="IPR027417">
    <property type="entry name" value="P-loop_NTPase"/>
</dbReference>
<dbReference type="SUPFAM" id="SSF52075">
    <property type="entry name" value="Outer arm dynein light chain 1"/>
    <property type="match status" value="1"/>
</dbReference>
<dbReference type="Gene3D" id="3.80.10.10">
    <property type="entry name" value="Ribonuclease Inhibitor"/>
    <property type="match status" value="2"/>
</dbReference>
<dbReference type="Gene3D" id="3.30.1360.120">
    <property type="entry name" value="Probable tRNA modification gtpase trme, domain 1"/>
    <property type="match status" value="1"/>
</dbReference>
<dbReference type="InterPro" id="IPR025867">
    <property type="entry name" value="MnmE_helical"/>
</dbReference>
<dbReference type="InterPro" id="IPR032675">
    <property type="entry name" value="LRR_dom_sf"/>
</dbReference>
<dbReference type="Pfam" id="PF12631">
    <property type="entry name" value="MnmE_helical"/>
    <property type="match status" value="1"/>
</dbReference>
<comment type="caution">
    <text evidence="3">The sequence shown here is derived from an EMBL/GenBank/DDBJ whole genome shotgun (WGS) entry which is preliminary data.</text>
</comment>
<name>A0ABD3MLT2_9STRA</name>
<dbReference type="Gene3D" id="3.40.50.300">
    <property type="entry name" value="P-loop containing nucleotide triphosphate hydrolases"/>
    <property type="match status" value="1"/>
</dbReference>
<proteinExistence type="predicted"/>
<sequence>MNGSPSLGCVGKDVVELHCHGSRGVVSGVLSALSSFRNLRPADPGEFTQRAYANGKLGLVEVEALSDLIVADTSLQRRQALRQDVVEVVLDLGGVRCALLDTAGLREEEEEGVNDVEVEGMRRARMAARDAHIVVGVVDAGDYARGMEAVRDLIGGDDGASEDDDCSSPRRDNVLYVLNKLDLIDGNYASAIVDEGTGELSFGISCTTGQGVEGFLSSLTEKALSMVSNDDDGSDGSSMLAVEGAEGAVLTRARHRRHVEAASEALARFELLSEQGHMALDVAAEELRLAASELGRITGAIDVENILDVLFADFCIDKYDPGLLDTLPVMSKSELQKVALEHGGYATPYLNDTLYLHFKGYRRIENLEEYTGLKSLWLHSNGFTKLENLNKLLELRCLFLQRNCLTKVENLGGLYSLVQLDLSENQIRFVEGLSHLPNLTNLNLSNNALNDAASISHLNECKELSAVDLSKNQLAGEDIIDCLAGIAKVKSLNMAGNPAVSKVAYFRKKVIAACKSLRYLDRPVFDDERKTAEAFSKGGIDAERQTKEMLQQVKRNKDRETLMEFRAWQESVRSTPQILPRYEVAAALMETQPSENPPEVVEQLQANCVDLQATSAFEFEPVYQTKTTDVEKCKIAPTDIIPFDVPAEVTQEKVEDDIGTPHPAAGDEVATQCVQIKDKISKRQQVIRDLAWTTDMDKKLLKYAAEFDNNFGRVSSAIAGEVKHVLFDELSCYRRWSLLDKTSHDDVPQEQPVLPGTDKELAYFSNCDGQRKTIEELDIMHGSKTGTSSVVLRSLPNMDDYSEEDDDIIKRDEWFQKVKVL</sequence>
<dbReference type="EMBL" id="JALLAZ020001760">
    <property type="protein sequence ID" value="KAL3764990.1"/>
    <property type="molecule type" value="Genomic_DNA"/>
</dbReference>
<dbReference type="SUPFAM" id="SSF116878">
    <property type="entry name" value="TrmE connector domain"/>
    <property type="match status" value="1"/>
</dbReference>
<dbReference type="Pfam" id="PF14580">
    <property type="entry name" value="LRR_9"/>
    <property type="match status" value="1"/>
</dbReference>
<dbReference type="InterPro" id="IPR018948">
    <property type="entry name" value="GTP-bd_TrmE_N"/>
</dbReference>
<dbReference type="PANTHER" id="PTHR42714:SF2">
    <property type="entry name" value="TRNA MODIFICATION GTPASE GTPBP3, MITOCHONDRIAL"/>
    <property type="match status" value="1"/>
</dbReference>
<evidence type="ECO:0000313" key="4">
    <source>
        <dbReference type="Proteomes" id="UP001530315"/>
    </source>
</evidence>
<accession>A0ABD3MLT2</accession>
<dbReference type="AlphaFoldDB" id="A0ABD3MLT2"/>
<dbReference type="InterPro" id="IPR027368">
    <property type="entry name" value="MnmE_dom2"/>
</dbReference>
<dbReference type="SMART" id="SM00365">
    <property type="entry name" value="LRR_SD22"/>
    <property type="match status" value="4"/>
</dbReference>
<feature type="domain" description="MnmE helical" evidence="2">
    <location>
        <begin position="59"/>
        <end position="315"/>
    </location>
</feature>
<evidence type="ECO:0000259" key="1">
    <source>
        <dbReference type="Pfam" id="PF10396"/>
    </source>
</evidence>
<organism evidence="3 4">
    <name type="scientific">Stephanodiscus triporus</name>
    <dbReference type="NCBI Taxonomy" id="2934178"/>
    <lineage>
        <taxon>Eukaryota</taxon>
        <taxon>Sar</taxon>
        <taxon>Stramenopiles</taxon>
        <taxon>Ochrophyta</taxon>
        <taxon>Bacillariophyta</taxon>
        <taxon>Coscinodiscophyceae</taxon>
        <taxon>Thalassiosirophycidae</taxon>
        <taxon>Stephanodiscales</taxon>
        <taxon>Stephanodiscaceae</taxon>
        <taxon>Stephanodiscus</taxon>
    </lineage>
</organism>
<dbReference type="PANTHER" id="PTHR42714">
    <property type="entry name" value="TRNA MODIFICATION GTPASE GTPBP3"/>
    <property type="match status" value="1"/>
</dbReference>
<dbReference type="InterPro" id="IPR001611">
    <property type="entry name" value="Leu-rich_rpt"/>
</dbReference>
<dbReference type="InterPro" id="IPR027266">
    <property type="entry name" value="TrmE/GcvT-like"/>
</dbReference>
<protein>
    <submittedName>
        <fullName evidence="3">Uncharacterized protein</fullName>
    </submittedName>
</protein>
<gene>
    <name evidence="3" type="ORF">ACHAW5_001840</name>
</gene>
<dbReference type="PROSITE" id="PS51450">
    <property type="entry name" value="LRR"/>
    <property type="match status" value="4"/>
</dbReference>